<dbReference type="Pfam" id="PF00005">
    <property type="entry name" value="ABC_tran"/>
    <property type="match status" value="1"/>
</dbReference>
<proteinExistence type="inferred from homology"/>
<dbReference type="SMART" id="SM00382">
    <property type="entry name" value="AAA"/>
    <property type="match status" value="1"/>
</dbReference>
<dbReference type="RefSeq" id="WP_331716203.1">
    <property type="nucleotide sequence ID" value="NZ_CACRYJ010000013.1"/>
</dbReference>
<keyword evidence="6" id="KW-0378">Hydrolase</keyword>
<dbReference type="AlphaFoldDB" id="A0A7M4DF51"/>
<dbReference type="Gene3D" id="3.40.50.300">
    <property type="entry name" value="P-loop containing nucleotide triphosphate hydrolases"/>
    <property type="match status" value="1"/>
</dbReference>
<reference evidence="6 7" key="1">
    <citation type="submission" date="2019-11" db="EMBL/GenBank/DDBJ databases">
        <authorList>
            <person name="Criscuolo A."/>
        </authorList>
    </citation>
    <scope>NUCLEOTIDE SEQUENCE [LARGE SCALE GENOMIC DNA]</scope>
    <source>
        <strain evidence="6">CIP111667</strain>
    </source>
</reference>
<evidence type="ECO:0000256" key="2">
    <source>
        <dbReference type="ARBA" id="ARBA00022448"/>
    </source>
</evidence>
<dbReference type="InterPro" id="IPR027417">
    <property type="entry name" value="P-loop_NTPase"/>
</dbReference>
<dbReference type="EC" id="3.6.3.-" evidence="6"/>
<keyword evidence="4 6" id="KW-0067">ATP-binding</keyword>
<dbReference type="GO" id="GO:0016887">
    <property type="term" value="F:ATP hydrolysis activity"/>
    <property type="evidence" value="ECO:0007669"/>
    <property type="project" value="InterPro"/>
</dbReference>
<protein>
    <submittedName>
        <fullName evidence="6">Putative ABC transporter ATP-binding protein YxlF</fullName>
        <ecNumber evidence="6">3.6.3.-</ecNumber>
    </submittedName>
</protein>
<comment type="caution">
    <text evidence="6">The sequence shown here is derived from an EMBL/GenBank/DDBJ whole genome shotgun (WGS) entry which is preliminary data.</text>
</comment>
<sequence length="307" mass="31909">MRLVIELENVTKRYGDKLAVDDLSLTVRTGRVTGLLGPNGAGKSTTMRMILGLHRPTSGTVRVDGRPFADDPAPLTAIGAMLDAHAVHPGRNARAHLRSIALTHRLPARRVDEVLELTGLSAVANRRIGTYSLGMGQRLGIAAALIGRPRTLVLDEPVNGLDPDGVHWVRELVRSLAASGTTVLVSSHLMSEMAQTADDLVVLGRGRLVAAGPLDQVVANATTGSVRARVAGDPDALAAALAEAGAGVDRADDGVLTVTGLASEHVGALALSTGTVLAELVPQQASLEEAFFALTKDAVEYTAPEAS</sequence>
<gene>
    <name evidence="6" type="primary">yxlF_2</name>
    <name evidence="6" type="ORF">HALOF300_00742</name>
</gene>
<dbReference type="InterPro" id="IPR003439">
    <property type="entry name" value="ABC_transporter-like_ATP-bd"/>
</dbReference>
<dbReference type="InterPro" id="IPR003593">
    <property type="entry name" value="AAA+_ATPase"/>
</dbReference>
<keyword evidence="7" id="KW-1185">Reference proteome</keyword>
<evidence type="ECO:0000259" key="5">
    <source>
        <dbReference type="PROSITE" id="PS50893"/>
    </source>
</evidence>
<dbReference type="PROSITE" id="PS50893">
    <property type="entry name" value="ABC_TRANSPORTER_2"/>
    <property type="match status" value="1"/>
</dbReference>
<feature type="domain" description="ABC transporter" evidence="5">
    <location>
        <begin position="5"/>
        <end position="230"/>
    </location>
</feature>
<evidence type="ECO:0000313" key="6">
    <source>
        <dbReference type="EMBL" id="VZO35544.1"/>
    </source>
</evidence>
<accession>A0A7M4DF51</accession>
<organism evidence="6 7">
    <name type="scientific">Occultella aeris</name>
    <dbReference type="NCBI Taxonomy" id="2761496"/>
    <lineage>
        <taxon>Bacteria</taxon>
        <taxon>Bacillati</taxon>
        <taxon>Actinomycetota</taxon>
        <taxon>Actinomycetes</taxon>
        <taxon>Micrococcales</taxon>
        <taxon>Ruaniaceae</taxon>
        <taxon>Occultella</taxon>
    </lineage>
</organism>
<dbReference type="EMBL" id="CACRYJ010000013">
    <property type="protein sequence ID" value="VZO35544.1"/>
    <property type="molecule type" value="Genomic_DNA"/>
</dbReference>
<comment type="similarity">
    <text evidence="1">Belongs to the ABC transporter superfamily.</text>
</comment>
<keyword evidence="2" id="KW-0813">Transport</keyword>
<evidence type="ECO:0000313" key="7">
    <source>
        <dbReference type="Proteomes" id="UP000419743"/>
    </source>
</evidence>
<evidence type="ECO:0000256" key="1">
    <source>
        <dbReference type="ARBA" id="ARBA00005417"/>
    </source>
</evidence>
<evidence type="ECO:0000256" key="3">
    <source>
        <dbReference type="ARBA" id="ARBA00022741"/>
    </source>
</evidence>
<dbReference type="SUPFAM" id="SSF52540">
    <property type="entry name" value="P-loop containing nucleoside triphosphate hydrolases"/>
    <property type="match status" value="1"/>
</dbReference>
<dbReference type="PANTHER" id="PTHR43335">
    <property type="entry name" value="ABC TRANSPORTER, ATP-BINDING PROTEIN"/>
    <property type="match status" value="1"/>
</dbReference>
<dbReference type="CDD" id="cd03268">
    <property type="entry name" value="ABC_BcrA_bacitracin_resist"/>
    <property type="match status" value="1"/>
</dbReference>
<dbReference type="PANTHER" id="PTHR43335:SF4">
    <property type="entry name" value="ABC TRANSPORTER, ATP-BINDING PROTEIN"/>
    <property type="match status" value="1"/>
</dbReference>
<evidence type="ECO:0000256" key="4">
    <source>
        <dbReference type="ARBA" id="ARBA00022840"/>
    </source>
</evidence>
<dbReference type="Proteomes" id="UP000419743">
    <property type="component" value="Unassembled WGS sequence"/>
</dbReference>
<name>A0A7M4DF51_9MICO</name>
<keyword evidence="3" id="KW-0547">Nucleotide-binding</keyword>
<dbReference type="GO" id="GO:0005524">
    <property type="term" value="F:ATP binding"/>
    <property type="evidence" value="ECO:0007669"/>
    <property type="project" value="UniProtKB-KW"/>
</dbReference>